<keyword evidence="1" id="KW-0175">Coiled coil</keyword>
<dbReference type="Pfam" id="PF11740">
    <property type="entry name" value="KfrA_N"/>
    <property type="match status" value="1"/>
</dbReference>
<evidence type="ECO:0000259" key="3">
    <source>
        <dbReference type="Pfam" id="PF11740"/>
    </source>
</evidence>
<dbReference type="GO" id="GO:0003677">
    <property type="term" value="F:DNA binding"/>
    <property type="evidence" value="ECO:0007669"/>
    <property type="project" value="UniProtKB-KW"/>
</dbReference>
<evidence type="ECO:0000256" key="1">
    <source>
        <dbReference type="SAM" id="Coils"/>
    </source>
</evidence>
<proteinExistence type="predicted"/>
<feature type="domain" description="KfrA N-terminal DNA-binding" evidence="3">
    <location>
        <begin position="33"/>
        <end position="141"/>
    </location>
</feature>
<feature type="region of interest" description="Disordered" evidence="2">
    <location>
        <begin position="325"/>
        <end position="350"/>
    </location>
</feature>
<dbReference type="RefSeq" id="WP_390324827.1">
    <property type="nucleotide sequence ID" value="NZ_JBHRTP010000002.1"/>
</dbReference>
<protein>
    <submittedName>
        <fullName evidence="4">DNA-binding protein</fullName>
    </submittedName>
</protein>
<gene>
    <name evidence="4" type="ORF">ACFOFO_00715</name>
</gene>
<organism evidence="4 5">
    <name type="scientific">Undibacterium arcticum</name>
    <dbReference type="NCBI Taxonomy" id="1762892"/>
    <lineage>
        <taxon>Bacteria</taxon>
        <taxon>Pseudomonadati</taxon>
        <taxon>Pseudomonadota</taxon>
        <taxon>Betaproteobacteria</taxon>
        <taxon>Burkholderiales</taxon>
        <taxon>Oxalobacteraceae</taxon>
        <taxon>Undibacterium</taxon>
    </lineage>
</organism>
<feature type="coiled-coil region" evidence="1">
    <location>
        <begin position="112"/>
        <end position="164"/>
    </location>
</feature>
<keyword evidence="4" id="KW-0238">DNA-binding</keyword>
<feature type="coiled-coil region" evidence="1">
    <location>
        <begin position="193"/>
        <end position="249"/>
    </location>
</feature>
<reference evidence="5" key="1">
    <citation type="journal article" date="2019" name="Int. J. Syst. Evol. Microbiol.">
        <title>The Global Catalogue of Microorganisms (GCM) 10K type strain sequencing project: providing services to taxonomists for standard genome sequencing and annotation.</title>
        <authorList>
            <consortium name="The Broad Institute Genomics Platform"/>
            <consortium name="The Broad Institute Genome Sequencing Center for Infectious Disease"/>
            <person name="Wu L."/>
            <person name="Ma J."/>
        </authorList>
    </citation>
    <scope>NUCLEOTIDE SEQUENCE [LARGE SCALE GENOMIC DNA]</scope>
    <source>
        <strain evidence="5">KCTC 42986</strain>
    </source>
</reference>
<dbReference type="InterPro" id="IPR021104">
    <property type="entry name" value="KfrA_DNA-bd_N"/>
</dbReference>
<evidence type="ECO:0000313" key="4">
    <source>
        <dbReference type="EMBL" id="MFC3106492.1"/>
    </source>
</evidence>
<dbReference type="Proteomes" id="UP001595530">
    <property type="component" value="Unassembled WGS sequence"/>
</dbReference>
<comment type="caution">
    <text evidence="4">The sequence shown here is derived from an EMBL/GenBank/DDBJ whole genome shotgun (WGS) entry which is preliminary data.</text>
</comment>
<dbReference type="EMBL" id="JBHRTP010000002">
    <property type="protein sequence ID" value="MFC3106492.1"/>
    <property type="molecule type" value="Genomic_DNA"/>
</dbReference>
<keyword evidence="5" id="KW-1185">Reference proteome</keyword>
<evidence type="ECO:0000313" key="5">
    <source>
        <dbReference type="Proteomes" id="UP001595530"/>
    </source>
</evidence>
<evidence type="ECO:0000256" key="2">
    <source>
        <dbReference type="SAM" id="MobiDB-lite"/>
    </source>
</evidence>
<name>A0ABV7EUN9_9BURK</name>
<accession>A0ABV7EUN9</accession>
<sequence>MDTLVATEKQLIADIDRLREQFPQTQDLYREVCVAMFFRYGMTPTANKLYQLVRKGSMSAPAEALNRFWENLREKSRVTVSHPDLPNALKDAAGELVATLWTAAQTTAHETLASFQNDAQAQVDEAREEEKQAFNARDQARMALASVQDELAQARLESDALRHEITALTSTKSVVESQLLDARTELTANRARLDDARRDFAAELEKLRTAAQQSEDRFGAVETRALLEIDRERTATARLQKALETARTEGKVADDRHRAECSGLQTQVADLRHALGVLEGAIQTVSEGRDAAIRELETSRTQLSDAGAEAGALRAERDALLRQLQSYESTARKRDSTAPPPARAKRRKLE</sequence>